<accession>A0A643K072</accession>
<name>A0A643K072_9EURY</name>
<gene>
    <name evidence="1" type="ORF">Hfx1149_13255</name>
</gene>
<evidence type="ECO:0000313" key="1">
    <source>
        <dbReference type="EMBL" id="KAB1188948.1"/>
    </source>
</evidence>
<dbReference type="RefSeq" id="WP_151139117.1">
    <property type="nucleotide sequence ID" value="NZ_VZUS01000001.1"/>
</dbReference>
<reference evidence="1" key="1">
    <citation type="submission" date="2019-09" db="EMBL/GenBank/DDBJ databases">
        <title>Genomic analysis of Haloferax sp. CBA1149.</title>
        <authorList>
            <person name="Roh S.W."/>
        </authorList>
    </citation>
    <scope>NUCLEOTIDE SEQUENCE</scope>
    <source>
        <strain evidence="1">CBA1149</strain>
    </source>
</reference>
<dbReference type="AlphaFoldDB" id="A0A643K072"/>
<organism evidence="1">
    <name type="scientific">Haloferax sp. CBA1149</name>
    <dbReference type="NCBI Taxonomy" id="2650753"/>
    <lineage>
        <taxon>Archaea</taxon>
        <taxon>Methanobacteriati</taxon>
        <taxon>Methanobacteriota</taxon>
        <taxon>Stenosarchaea group</taxon>
        <taxon>Halobacteria</taxon>
        <taxon>Halobacteriales</taxon>
        <taxon>Haloferacaceae</taxon>
        <taxon>Haloferax</taxon>
    </lineage>
</organism>
<dbReference type="Pfam" id="PF24366">
    <property type="entry name" value="DUF7522"/>
    <property type="match status" value="1"/>
</dbReference>
<protein>
    <submittedName>
        <fullName evidence="1">Uncharacterized protein</fullName>
    </submittedName>
</protein>
<comment type="caution">
    <text evidence="1">The sequence shown here is derived from an EMBL/GenBank/DDBJ whole genome shotgun (WGS) entry which is preliminary data.</text>
</comment>
<sequence>MELESQLVPESRAEAIVRTCRTVVGDDLRSVTYFTHDRCEQIYLRSDLEADADLTGFVEHETDGFQARTAYRGSELGNYRYTVRAFEHGYLTRVTVANKGVFVTTDGLTLRRSEELASALSELLRPK</sequence>
<dbReference type="InterPro" id="IPR055944">
    <property type="entry name" value="DUF7522"/>
</dbReference>
<proteinExistence type="predicted"/>
<dbReference type="EMBL" id="VZUS01000001">
    <property type="protein sequence ID" value="KAB1188948.1"/>
    <property type="molecule type" value="Genomic_DNA"/>
</dbReference>